<sequence length="200" mass="21953">MELSQSQAAFNLPTPNRFITDHNSNGLAVFDTSVPEALPTEAAGPMANHFAYATETFPADFTNKSDLAAYSSMLSAPPGIFIGTGSVLRIVDMQPGGETPLHQTDSLDYGVVLEGEVELELDSGETRTLKRGDVSVQRATNHLWRNLKQTESSRMLFVSLGAKPDGALEKSWKNIMNVLDSGLNLARFVVYYDLKTLWLR</sequence>
<dbReference type="AlphaFoldDB" id="A0AA35MFR3"/>
<keyword evidence="3" id="KW-1185">Reference proteome</keyword>
<dbReference type="Pfam" id="PF07883">
    <property type="entry name" value="Cupin_2"/>
    <property type="match status" value="1"/>
</dbReference>
<dbReference type="InterPro" id="IPR011051">
    <property type="entry name" value="RmlC_Cupin_sf"/>
</dbReference>
<dbReference type="Proteomes" id="UP001160390">
    <property type="component" value="Unassembled WGS sequence"/>
</dbReference>
<feature type="domain" description="Cupin type-2" evidence="1">
    <location>
        <begin position="90"/>
        <end position="158"/>
    </location>
</feature>
<reference evidence="2" key="1">
    <citation type="submission" date="2023-01" db="EMBL/GenBank/DDBJ databases">
        <authorList>
            <person name="Piombo E."/>
        </authorList>
    </citation>
    <scope>NUCLEOTIDE SEQUENCE</scope>
</reference>
<accession>A0AA35MFR3</accession>
<proteinExistence type="predicted"/>
<dbReference type="CDD" id="cd02231">
    <property type="entry name" value="cupin_BLL6423-like"/>
    <property type="match status" value="1"/>
</dbReference>
<dbReference type="PANTHER" id="PTHR36156:SF3">
    <property type="entry name" value="CUPIN 2 CONSERVED BARREL DOMAIN-CONTAINING PROTEIN"/>
    <property type="match status" value="1"/>
</dbReference>
<dbReference type="InterPro" id="IPR014710">
    <property type="entry name" value="RmlC-like_jellyroll"/>
</dbReference>
<dbReference type="PANTHER" id="PTHR36156">
    <property type="entry name" value="SLR2101 PROTEIN"/>
    <property type="match status" value="1"/>
</dbReference>
<gene>
    <name evidence="2" type="ORF">CCHLO57077_00016783</name>
</gene>
<evidence type="ECO:0000313" key="3">
    <source>
        <dbReference type="Proteomes" id="UP001160390"/>
    </source>
</evidence>
<dbReference type="SUPFAM" id="SSF51182">
    <property type="entry name" value="RmlC-like cupins"/>
    <property type="match status" value="1"/>
</dbReference>
<dbReference type="InterPro" id="IPR013096">
    <property type="entry name" value="Cupin_2"/>
</dbReference>
<dbReference type="EMBL" id="CABFNP030001276">
    <property type="protein sequence ID" value="CAI6095979.1"/>
    <property type="molecule type" value="Genomic_DNA"/>
</dbReference>
<name>A0AA35MFR3_9HYPO</name>
<organism evidence="2 3">
    <name type="scientific">Clonostachys chloroleuca</name>
    <dbReference type="NCBI Taxonomy" id="1926264"/>
    <lineage>
        <taxon>Eukaryota</taxon>
        <taxon>Fungi</taxon>
        <taxon>Dikarya</taxon>
        <taxon>Ascomycota</taxon>
        <taxon>Pezizomycotina</taxon>
        <taxon>Sordariomycetes</taxon>
        <taxon>Hypocreomycetidae</taxon>
        <taxon>Hypocreales</taxon>
        <taxon>Bionectriaceae</taxon>
        <taxon>Clonostachys</taxon>
    </lineage>
</organism>
<evidence type="ECO:0000313" key="2">
    <source>
        <dbReference type="EMBL" id="CAI6095979.1"/>
    </source>
</evidence>
<dbReference type="Gene3D" id="2.60.120.10">
    <property type="entry name" value="Jelly Rolls"/>
    <property type="match status" value="1"/>
</dbReference>
<dbReference type="InterPro" id="IPR047142">
    <property type="entry name" value="OryJ/VirC-like"/>
</dbReference>
<protein>
    <recommendedName>
        <fullName evidence="1">Cupin type-2 domain-containing protein</fullName>
    </recommendedName>
</protein>
<comment type="caution">
    <text evidence="2">The sequence shown here is derived from an EMBL/GenBank/DDBJ whole genome shotgun (WGS) entry which is preliminary data.</text>
</comment>
<evidence type="ECO:0000259" key="1">
    <source>
        <dbReference type="Pfam" id="PF07883"/>
    </source>
</evidence>